<feature type="binding site" evidence="4">
    <location>
        <position position="65"/>
    </location>
    <ligand>
        <name>substrate</name>
    </ligand>
</feature>
<reference evidence="7" key="1">
    <citation type="submission" date="2015-10" db="EMBL/GenBank/DDBJ databases">
        <authorList>
            <person name="Gilbert D.G."/>
        </authorList>
    </citation>
    <scope>NUCLEOTIDE SEQUENCE</scope>
    <source>
        <strain evidence="7">Phyl III-seqv23</strain>
    </source>
</reference>
<evidence type="ECO:0000313" key="8">
    <source>
        <dbReference type="EMBL" id="CUV31357.1"/>
    </source>
</evidence>
<dbReference type="EMBL" id="LN899821">
    <property type="protein sequence ID" value="CUV18582.1"/>
    <property type="molecule type" value="Genomic_DNA"/>
</dbReference>
<dbReference type="InterPro" id="IPR011206">
    <property type="entry name" value="Citrate_lyase_beta/mcl1/mcl2"/>
</dbReference>
<keyword evidence="2 5" id="KW-0479">Metal-binding</keyword>
<comment type="cofactor">
    <cofactor evidence="1">
        <name>Mg(2+)</name>
        <dbReference type="ChEBI" id="CHEBI:18420"/>
    </cofactor>
</comment>
<evidence type="ECO:0000256" key="1">
    <source>
        <dbReference type="ARBA" id="ARBA00001946"/>
    </source>
</evidence>
<evidence type="ECO:0000256" key="2">
    <source>
        <dbReference type="ARBA" id="ARBA00022723"/>
    </source>
</evidence>
<dbReference type="SUPFAM" id="SSF51621">
    <property type="entry name" value="Phosphoenolpyruvate/pyruvate domain"/>
    <property type="match status" value="1"/>
</dbReference>
<feature type="binding site" evidence="5">
    <location>
        <position position="144"/>
    </location>
    <ligand>
        <name>Mg(2+)</name>
        <dbReference type="ChEBI" id="CHEBI:18420"/>
    </ligand>
</feature>
<sequence>MIAQRAVRSYLFVPANRPERFVKAQAAGADAVILDLEDAVSMDAKDVARQHLADYLASGGAGIVRINGIDTSWGGDDLRLCALPGVQAVVLPKTNCADDIAAVRARLPASVPLLPLIETARGLANANAIAAAEGVARLVFGTVDLRTELGIDGDETELLAFRSMLVLASALASIQPPVDGVTLEIGQADALQAACVRSRRLGFGAKLCIHPSQVSIVNQAFSPSAAELEWARRVVEQAKSSPGAFQLDGKMVDAPVIQRAEQLLRRSGDAVL</sequence>
<gene>
    <name evidence="7" type="ORF">PSS4_v1_680030</name>
    <name evidence="8" type="ORF">RUN1985_v1_890006</name>
</gene>
<evidence type="ECO:0000313" key="7">
    <source>
        <dbReference type="EMBL" id="CUV18582.1"/>
    </source>
</evidence>
<organism evidence="7">
    <name type="scientific">Ralstonia solanacearum</name>
    <name type="common">Pseudomonas solanacearum</name>
    <dbReference type="NCBI Taxonomy" id="305"/>
    <lineage>
        <taxon>Bacteria</taxon>
        <taxon>Pseudomonadati</taxon>
        <taxon>Pseudomonadota</taxon>
        <taxon>Betaproteobacteria</taxon>
        <taxon>Burkholderiales</taxon>
        <taxon>Burkholderiaceae</taxon>
        <taxon>Ralstonia</taxon>
        <taxon>Ralstonia solanacearum species complex</taxon>
    </lineage>
</organism>
<dbReference type="EMBL" id="LN899824">
    <property type="protein sequence ID" value="CUV31357.1"/>
    <property type="molecule type" value="Genomic_DNA"/>
</dbReference>
<protein>
    <recommendedName>
        <fullName evidence="6">HpcH/HpaI aldolase/citrate lyase domain-containing protein</fullName>
    </recommendedName>
</protein>
<dbReference type="PANTHER" id="PTHR32308:SF10">
    <property type="entry name" value="CITRATE LYASE SUBUNIT BETA"/>
    <property type="match status" value="1"/>
</dbReference>
<dbReference type="Gene3D" id="3.20.20.60">
    <property type="entry name" value="Phosphoenolpyruvate-binding domains"/>
    <property type="match status" value="1"/>
</dbReference>
<dbReference type="GO" id="GO:0000287">
    <property type="term" value="F:magnesium ion binding"/>
    <property type="evidence" value="ECO:0007669"/>
    <property type="project" value="TreeGrafter"/>
</dbReference>
<dbReference type="InterPro" id="IPR005000">
    <property type="entry name" value="Aldolase/citrate-lyase_domain"/>
</dbReference>
<evidence type="ECO:0000256" key="3">
    <source>
        <dbReference type="ARBA" id="ARBA00022842"/>
    </source>
</evidence>
<dbReference type="PANTHER" id="PTHR32308">
    <property type="entry name" value="LYASE BETA SUBUNIT, PUTATIVE (AFU_ORTHOLOGUE AFUA_4G13030)-RELATED"/>
    <property type="match status" value="1"/>
</dbReference>
<evidence type="ECO:0000256" key="5">
    <source>
        <dbReference type="PIRSR" id="PIRSR015582-2"/>
    </source>
</evidence>
<feature type="binding site" evidence="5">
    <location>
        <position position="118"/>
    </location>
    <ligand>
        <name>Mg(2+)</name>
        <dbReference type="ChEBI" id="CHEBI:18420"/>
    </ligand>
</feature>
<dbReference type="GO" id="GO:0003824">
    <property type="term" value="F:catalytic activity"/>
    <property type="evidence" value="ECO:0007669"/>
    <property type="project" value="InterPro"/>
</dbReference>
<name>A0A0S4U8S5_RALSL</name>
<evidence type="ECO:0000259" key="6">
    <source>
        <dbReference type="Pfam" id="PF03328"/>
    </source>
</evidence>
<dbReference type="Pfam" id="PF03328">
    <property type="entry name" value="HpcH_HpaI"/>
    <property type="match status" value="1"/>
</dbReference>
<dbReference type="InterPro" id="IPR040442">
    <property type="entry name" value="Pyrv_kinase-like_dom_sf"/>
</dbReference>
<accession>A0A0S4U8S5</accession>
<feature type="binding site" evidence="4">
    <location>
        <position position="118"/>
    </location>
    <ligand>
        <name>substrate</name>
    </ligand>
</feature>
<feature type="domain" description="HpcH/HpaI aldolase/citrate lyase" evidence="6">
    <location>
        <begin position="8"/>
        <end position="211"/>
    </location>
</feature>
<keyword evidence="3 5" id="KW-0460">Magnesium</keyword>
<evidence type="ECO:0000256" key="4">
    <source>
        <dbReference type="PIRSR" id="PIRSR015582-1"/>
    </source>
</evidence>
<dbReference type="GO" id="GO:0006107">
    <property type="term" value="P:oxaloacetate metabolic process"/>
    <property type="evidence" value="ECO:0007669"/>
    <property type="project" value="TreeGrafter"/>
</dbReference>
<dbReference type="InterPro" id="IPR015813">
    <property type="entry name" value="Pyrv/PenolPyrv_kinase-like_dom"/>
</dbReference>
<proteinExistence type="predicted"/>
<dbReference type="AlphaFoldDB" id="A0A0S4U8S5"/>
<dbReference type="PIRSF" id="PIRSF015582">
    <property type="entry name" value="Cit_lyase_B"/>
    <property type="match status" value="1"/>
</dbReference>